<proteinExistence type="predicted"/>
<organism evidence="1 2">
    <name type="scientific">Lithospermum erythrorhizon</name>
    <name type="common">Purple gromwell</name>
    <name type="synonym">Lithospermum officinale var. erythrorhizon</name>
    <dbReference type="NCBI Taxonomy" id="34254"/>
    <lineage>
        <taxon>Eukaryota</taxon>
        <taxon>Viridiplantae</taxon>
        <taxon>Streptophyta</taxon>
        <taxon>Embryophyta</taxon>
        <taxon>Tracheophyta</taxon>
        <taxon>Spermatophyta</taxon>
        <taxon>Magnoliopsida</taxon>
        <taxon>eudicotyledons</taxon>
        <taxon>Gunneridae</taxon>
        <taxon>Pentapetalae</taxon>
        <taxon>asterids</taxon>
        <taxon>lamiids</taxon>
        <taxon>Boraginales</taxon>
        <taxon>Boraginaceae</taxon>
        <taxon>Boraginoideae</taxon>
        <taxon>Lithospermeae</taxon>
        <taxon>Lithospermum</taxon>
    </lineage>
</organism>
<dbReference type="EMBL" id="BAABME010001071">
    <property type="protein sequence ID" value="GAA0147363.1"/>
    <property type="molecule type" value="Genomic_DNA"/>
</dbReference>
<dbReference type="Proteomes" id="UP001454036">
    <property type="component" value="Unassembled WGS sequence"/>
</dbReference>
<sequence length="91" mass="10023">MMESGNGISKVESGNSVGFVRADQIDFKSWDARVWSKGQLNKGEEEWEIDLAKLEIKTVLAHGTYGTVYKGAYDAQDVAGLSESNKNLYSC</sequence>
<protein>
    <submittedName>
        <fullName evidence="1">Uncharacterized protein</fullName>
    </submittedName>
</protein>
<gene>
    <name evidence="1" type="ORF">LIER_07083</name>
</gene>
<comment type="caution">
    <text evidence="1">The sequence shown here is derived from an EMBL/GenBank/DDBJ whole genome shotgun (WGS) entry which is preliminary data.</text>
</comment>
<keyword evidence="2" id="KW-1185">Reference proteome</keyword>
<dbReference type="AlphaFoldDB" id="A0AAV3PB73"/>
<evidence type="ECO:0000313" key="1">
    <source>
        <dbReference type="EMBL" id="GAA0147363.1"/>
    </source>
</evidence>
<name>A0AAV3PB73_LITER</name>
<accession>A0AAV3PB73</accession>
<evidence type="ECO:0000313" key="2">
    <source>
        <dbReference type="Proteomes" id="UP001454036"/>
    </source>
</evidence>
<dbReference type="Gene3D" id="3.30.200.20">
    <property type="entry name" value="Phosphorylase Kinase, domain 1"/>
    <property type="match status" value="1"/>
</dbReference>
<reference evidence="1 2" key="1">
    <citation type="submission" date="2024-01" db="EMBL/GenBank/DDBJ databases">
        <title>The complete chloroplast genome sequence of Lithospermum erythrorhizon: insights into the phylogenetic relationship among Boraginaceae species and the maternal lineages of purple gromwells.</title>
        <authorList>
            <person name="Okada T."/>
            <person name="Watanabe K."/>
        </authorList>
    </citation>
    <scope>NUCLEOTIDE SEQUENCE [LARGE SCALE GENOMIC DNA]</scope>
</reference>